<dbReference type="OrthoDB" id="9763471at2"/>
<evidence type="ECO:0000313" key="1">
    <source>
        <dbReference type="EMBL" id="AHG92724.1"/>
    </source>
</evidence>
<keyword evidence="1" id="KW-0614">Plasmid</keyword>
<dbReference type="HOGENOM" id="CLU_465252_0_0_0"/>
<dbReference type="RefSeq" id="WP_025414053.1">
    <property type="nucleotide sequence ID" value="NZ_CP007129.1"/>
</dbReference>
<accession>W0RP01</accession>
<reference evidence="1 2" key="1">
    <citation type="journal article" date="2014" name="Genome Announc.">
        <title>Genome Sequence and Methylome of Soil Bacterium Gemmatirosa kalamazoonensis KBS708T, a Member of the Rarely Cultivated Gemmatimonadetes Phylum.</title>
        <authorList>
            <person name="Debruyn J.M."/>
            <person name="Radosevich M."/>
            <person name="Wommack K.E."/>
            <person name="Polson S.W."/>
            <person name="Hauser L.J."/>
            <person name="Fawaz M.N."/>
            <person name="Korlach J."/>
            <person name="Tsai Y.C."/>
        </authorList>
    </citation>
    <scope>NUCLEOTIDE SEQUENCE [LARGE SCALE GENOMIC DNA]</scope>
    <source>
        <strain evidence="1 2">KBS708</strain>
        <plasmid evidence="2">Plasmid 1</plasmid>
    </source>
</reference>
<dbReference type="Proteomes" id="UP000019151">
    <property type="component" value="Plasmid 1"/>
</dbReference>
<keyword evidence="2" id="KW-1185">Reference proteome</keyword>
<dbReference type="PATRIC" id="fig|861299.3.peg.5245"/>
<dbReference type="KEGG" id="gba:J421_5189"/>
<gene>
    <name evidence="1" type="ORF">J421_5189</name>
</gene>
<dbReference type="InParanoid" id="W0RP01"/>
<dbReference type="EMBL" id="CP007129">
    <property type="protein sequence ID" value="AHG92724.1"/>
    <property type="molecule type" value="Genomic_DNA"/>
</dbReference>
<dbReference type="AlphaFoldDB" id="W0RP01"/>
<geneLocation type="plasmid" evidence="1 2">
    <name>1</name>
</geneLocation>
<sequence length="588" mass="65373">MPPLTQLGAVMRADPTLLLDVFREPAVTAYNRLEARPRAHDFTRSLRAEVRDAMWLLTRQWQLGELEAQDAGSPIDARLVTRQLTPDRVSLGAGPAQPYDDATPLEATVERERVPFTHALRVQAAQYFLRLHSPALRAKYRPRYRAAFAFAQDAEADFRGQVDGLNLYLATRRLAFDGGRALDAIRAGTFAADVPVDGTDAGDIQGYVDAFVAWLDRQYTQPPPDAPPVWDVARLCYSLSIAAPAPEGVLRLDAPRYADGRLDWDAFQTADGGLPVPPSDGTPAPRAPTEEVLSFLPTTVTFKGMPNARFWEMEERLVNLGALDAQTTDQLMLVFAELGLVYGNDWYVVPYRLPVNTVCEVLGLVVTDVFGQRTLVRAANERPDQGWQRWSLFDLSAATTGPRRLFLPATLGATLESDPLERVQFLRDEMANMVWAVEDVIPDATGRGIDGHQAADRTGVEPTPVHDSPAAIRYLLGTTVPENWIPFLPARRDVGGQDIAFQRAAMPQMGTPPRDVVRAKGVLLTEPALPWFVNEEEIPFSGTIVTRSYQRARWYDGRTFVWIGRRRETGRGVGSSDLRFDQIEPVTR</sequence>
<proteinExistence type="predicted"/>
<evidence type="ECO:0000313" key="2">
    <source>
        <dbReference type="Proteomes" id="UP000019151"/>
    </source>
</evidence>
<protein>
    <submittedName>
        <fullName evidence="1">Uncharacterized protein</fullName>
    </submittedName>
</protein>
<organism evidence="1 2">
    <name type="scientific">Gemmatirosa kalamazoonensis</name>
    <dbReference type="NCBI Taxonomy" id="861299"/>
    <lineage>
        <taxon>Bacteria</taxon>
        <taxon>Pseudomonadati</taxon>
        <taxon>Gemmatimonadota</taxon>
        <taxon>Gemmatimonadia</taxon>
        <taxon>Gemmatimonadales</taxon>
        <taxon>Gemmatimonadaceae</taxon>
        <taxon>Gemmatirosa</taxon>
    </lineage>
</organism>
<name>W0RP01_9BACT</name>